<dbReference type="InterPro" id="IPR043504">
    <property type="entry name" value="Peptidase_S1_PA_chymotrypsin"/>
</dbReference>
<dbReference type="OrthoDB" id="7863416at2759"/>
<reference evidence="4" key="1">
    <citation type="submission" date="2020-11" db="EMBL/GenBank/DDBJ databases">
        <authorList>
            <person name="Tran Van P."/>
        </authorList>
    </citation>
    <scope>NUCLEOTIDE SEQUENCE</scope>
</reference>
<protein>
    <recommendedName>
        <fullName evidence="3">Peptidase S1 domain-containing protein</fullName>
    </recommendedName>
</protein>
<dbReference type="AlphaFoldDB" id="A0A7R9A6N4"/>
<dbReference type="SMART" id="SM00020">
    <property type="entry name" value="Tryp_SPc"/>
    <property type="match status" value="1"/>
</dbReference>
<dbReference type="GO" id="GO:0004252">
    <property type="term" value="F:serine-type endopeptidase activity"/>
    <property type="evidence" value="ECO:0007669"/>
    <property type="project" value="InterPro"/>
</dbReference>
<dbReference type="EMBL" id="CAJPEV010000964">
    <property type="protein sequence ID" value="CAG0889804.1"/>
    <property type="molecule type" value="Genomic_DNA"/>
</dbReference>
<sequence>YTAVSIYNGRDIALLHLSTPLTFNTNIQPICYPESDNVLGTAISTCDQKIYGWGRTDVNDTVPTTILQKLDVTLTESTTACSNLTDGRVICVKGDPPSSSTCSGDSGGPLVVRYGGRAFVTGIDSYKSHRSPTICGTGYSGYTRTATFSPWVAGYINA</sequence>
<dbReference type="InterPro" id="IPR009003">
    <property type="entry name" value="Peptidase_S1_PA"/>
</dbReference>
<dbReference type="EMBL" id="LR900481">
    <property type="protein sequence ID" value="CAD7245830.1"/>
    <property type="molecule type" value="Genomic_DNA"/>
</dbReference>
<dbReference type="InterPro" id="IPR001254">
    <property type="entry name" value="Trypsin_dom"/>
</dbReference>
<evidence type="ECO:0000256" key="1">
    <source>
        <dbReference type="ARBA" id="ARBA00023157"/>
    </source>
</evidence>
<dbReference type="SUPFAM" id="SSF50494">
    <property type="entry name" value="Trypsin-like serine proteases"/>
    <property type="match status" value="1"/>
</dbReference>
<evidence type="ECO:0000313" key="5">
    <source>
        <dbReference type="Proteomes" id="UP000677054"/>
    </source>
</evidence>
<keyword evidence="1" id="KW-1015">Disulfide bond</keyword>
<comment type="similarity">
    <text evidence="2">Belongs to the peptidase S1 family. CLIP subfamily.</text>
</comment>
<proteinExistence type="inferred from homology"/>
<dbReference type="InterPro" id="IPR051487">
    <property type="entry name" value="Ser/Thr_Proteases_Immune/Dev"/>
</dbReference>
<evidence type="ECO:0000256" key="2">
    <source>
        <dbReference type="ARBA" id="ARBA00024195"/>
    </source>
</evidence>
<keyword evidence="5" id="KW-1185">Reference proteome</keyword>
<accession>A0A7R9A6N4</accession>
<dbReference type="PROSITE" id="PS50240">
    <property type="entry name" value="TRYPSIN_DOM"/>
    <property type="match status" value="1"/>
</dbReference>
<dbReference type="Proteomes" id="UP000677054">
    <property type="component" value="Unassembled WGS sequence"/>
</dbReference>
<feature type="non-terminal residue" evidence="4">
    <location>
        <position position="158"/>
    </location>
</feature>
<dbReference type="PRINTS" id="PR00722">
    <property type="entry name" value="CHYMOTRYPSIN"/>
</dbReference>
<dbReference type="Gene3D" id="2.40.10.10">
    <property type="entry name" value="Trypsin-like serine proteases"/>
    <property type="match status" value="1"/>
</dbReference>
<evidence type="ECO:0000259" key="3">
    <source>
        <dbReference type="PROSITE" id="PS50240"/>
    </source>
</evidence>
<dbReference type="PANTHER" id="PTHR24256">
    <property type="entry name" value="TRYPTASE-RELATED"/>
    <property type="match status" value="1"/>
</dbReference>
<dbReference type="Pfam" id="PF00089">
    <property type="entry name" value="Trypsin"/>
    <property type="match status" value="1"/>
</dbReference>
<dbReference type="InterPro" id="IPR001314">
    <property type="entry name" value="Peptidase_S1A"/>
</dbReference>
<gene>
    <name evidence="4" type="ORF">DSTB1V02_LOCUS5696</name>
</gene>
<evidence type="ECO:0000313" key="4">
    <source>
        <dbReference type="EMBL" id="CAD7245830.1"/>
    </source>
</evidence>
<dbReference type="InterPro" id="IPR033116">
    <property type="entry name" value="TRYPSIN_SER"/>
</dbReference>
<feature type="domain" description="Peptidase S1" evidence="3">
    <location>
        <begin position="1"/>
        <end position="157"/>
    </location>
</feature>
<dbReference type="GO" id="GO:0006508">
    <property type="term" value="P:proteolysis"/>
    <property type="evidence" value="ECO:0007669"/>
    <property type="project" value="InterPro"/>
</dbReference>
<organism evidence="4">
    <name type="scientific">Darwinula stevensoni</name>
    <dbReference type="NCBI Taxonomy" id="69355"/>
    <lineage>
        <taxon>Eukaryota</taxon>
        <taxon>Metazoa</taxon>
        <taxon>Ecdysozoa</taxon>
        <taxon>Arthropoda</taxon>
        <taxon>Crustacea</taxon>
        <taxon>Oligostraca</taxon>
        <taxon>Ostracoda</taxon>
        <taxon>Podocopa</taxon>
        <taxon>Podocopida</taxon>
        <taxon>Darwinulocopina</taxon>
        <taxon>Darwinuloidea</taxon>
        <taxon>Darwinulidae</taxon>
        <taxon>Darwinula</taxon>
    </lineage>
</organism>
<name>A0A7R9A6N4_9CRUS</name>
<dbReference type="PROSITE" id="PS00135">
    <property type="entry name" value="TRYPSIN_SER"/>
    <property type="match status" value="1"/>
</dbReference>